<accession>A0A243WJ39</accession>
<dbReference type="Proteomes" id="UP000194873">
    <property type="component" value="Unassembled WGS sequence"/>
</dbReference>
<organism evidence="2 3">
    <name type="scientific">Hymenobacter crusticola</name>
    <dbReference type="NCBI Taxonomy" id="1770526"/>
    <lineage>
        <taxon>Bacteria</taxon>
        <taxon>Pseudomonadati</taxon>
        <taxon>Bacteroidota</taxon>
        <taxon>Cytophagia</taxon>
        <taxon>Cytophagales</taxon>
        <taxon>Hymenobacteraceae</taxon>
        <taxon>Hymenobacter</taxon>
    </lineage>
</organism>
<gene>
    <name evidence="2" type="ORF">BXP70_04535</name>
</gene>
<reference evidence="2 3" key="1">
    <citation type="submission" date="2017-01" db="EMBL/GenBank/DDBJ databases">
        <title>A new Hymenobacter.</title>
        <authorList>
            <person name="Liang Y."/>
            <person name="Feng F."/>
        </authorList>
    </citation>
    <scope>NUCLEOTIDE SEQUENCE [LARGE SCALE GENOMIC DNA]</scope>
    <source>
        <strain evidence="2">MIMBbqt21</strain>
    </source>
</reference>
<dbReference type="Gene3D" id="3.40.50.300">
    <property type="entry name" value="P-loop containing nucleotide triphosphate hydrolases"/>
    <property type="match status" value="1"/>
</dbReference>
<dbReference type="RefSeq" id="WP_086592835.1">
    <property type="nucleotide sequence ID" value="NZ_MTSE01000002.1"/>
</dbReference>
<dbReference type="CDD" id="cd00882">
    <property type="entry name" value="Ras_like_GTPase"/>
    <property type="match status" value="1"/>
</dbReference>
<evidence type="ECO:0000313" key="2">
    <source>
        <dbReference type="EMBL" id="OUJ75290.1"/>
    </source>
</evidence>
<proteinExistence type="predicted"/>
<dbReference type="OrthoDB" id="9151999at2"/>
<dbReference type="InterPro" id="IPR038727">
    <property type="entry name" value="NadR/Ttd14_AAA_dom"/>
</dbReference>
<feature type="domain" description="NadR/Ttd14 AAA" evidence="1">
    <location>
        <begin position="3"/>
        <end position="157"/>
    </location>
</feature>
<sequence length="175" mass="19745">MVRVAITGPESTGKSTLSRQLAEHYGTAWAPEYARVYLDAHGPAYTLADLEEIARGQLAAEEVAVAHAQRVVFVDTDLLVIKIWAEHAFGSCPAWILQQLAQQRHDLTLLLNIDLPWEPDPLREHPHMRDYFYKVYQQELRKLGIPFAEVGGTGEQRLVQACTLVDKLLAMQREA</sequence>
<dbReference type="PANTHER" id="PTHR37512">
    <property type="entry name" value="TRIFUNCTIONAL NAD BIOSYNTHESIS/REGULATOR PROTEIN NADR"/>
    <property type="match status" value="1"/>
</dbReference>
<dbReference type="InterPro" id="IPR027417">
    <property type="entry name" value="P-loop_NTPase"/>
</dbReference>
<dbReference type="InterPro" id="IPR052735">
    <property type="entry name" value="NAD_biosynth-regulator"/>
</dbReference>
<evidence type="ECO:0000313" key="3">
    <source>
        <dbReference type="Proteomes" id="UP000194873"/>
    </source>
</evidence>
<evidence type="ECO:0000259" key="1">
    <source>
        <dbReference type="Pfam" id="PF13521"/>
    </source>
</evidence>
<dbReference type="AlphaFoldDB" id="A0A243WJ39"/>
<dbReference type="EMBL" id="MTSE01000002">
    <property type="protein sequence ID" value="OUJ75290.1"/>
    <property type="molecule type" value="Genomic_DNA"/>
</dbReference>
<dbReference type="Pfam" id="PF13521">
    <property type="entry name" value="AAA_28"/>
    <property type="match status" value="1"/>
</dbReference>
<protein>
    <submittedName>
        <fullName evidence="2">ATPase</fullName>
    </submittedName>
</protein>
<dbReference type="SUPFAM" id="SSF52540">
    <property type="entry name" value="P-loop containing nucleoside triphosphate hydrolases"/>
    <property type="match status" value="1"/>
</dbReference>
<name>A0A243WJ39_9BACT</name>
<comment type="caution">
    <text evidence="2">The sequence shown here is derived from an EMBL/GenBank/DDBJ whole genome shotgun (WGS) entry which is preliminary data.</text>
</comment>
<keyword evidence="3" id="KW-1185">Reference proteome</keyword>
<dbReference type="PANTHER" id="PTHR37512:SF1">
    <property type="entry name" value="NADR_TTD14 AAA DOMAIN-CONTAINING PROTEIN"/>
    <property type="match status" value="1"/>
</dbReference>